<reference evidence="1" key="1">
    <citation type="journal article" date="2014" name="Genome Biol. Evol.">
        <title>Pangenome evidence for extensive interdomain horizontal transfer affecting lineage core and shell genes in uncultured planktonic thaumarchaeota and euryarchaeota.</title>
        <authorList>
            <person name="Deschamps P."/>
            <person name="Zivanovic Y."/>
            <person name="Moreira D."/>
            <person name="Rodriguez-Valera F."/>
            <person name="Lopez-Garcia P."/>
        </authorList>
    </citation>
    <scope>NUCLEOTIDE SEQUENCE</scope>
</reference>
<name>A0A075FMT8_9EURY</name>
<dbReference type="EMBL" id="KF900378">
    <property type="protein sequence ID" value="AIE92865.1"/>
    <property type="molecule type" value="Genomic_DNA"/>
</dbReference>
<sequence>MLEKSSPSELVTRLVEAPRAVAAVSTLDWGSSRSGLPKATILTSLAGMLPAGARR</sequence>
<dbReference type="AlphaFoldDB" id="A0A075FMT8"/>
<protein>
    <submittedName>
        <fullName evidence="1">Uncharacterized protein</fullName>
    </submittedName>
</protein>
<accession>A0A075FMT8</accession>
<proteinExistence type="predicted"/>
<evidence type="ECO:0000313" key="1">
    <source>
        <dbReference type="EMBL" id="AIE92865.1"/>
    </source>
</evidence>
<organism evidence="1">
    <name type="scientific">uncultured marine group II/III euryarchaeote AD1000_29_A08</name>
    <dbReference type="NCBI Taxonomy" id="1457748"/>
    <lineage>
        <taxon>Archaea</taxon>
        <taxon>Methanobacteriati</taxon>
        <taxon>Methanobacteriota</taxon>
        <taxon>environmental samples</taxon>
    </lineage>
</organism>